<organism evidence="1 2">
    <name type="scientific">Phaeosphaeria nodorum (strain SN15 / ATCC MYA-4574 / FGSC 10173)</name>
    <name type="common">Glume blotch fungus</name>
    <name type="synonym">Parastagonospora nodorum</name>
    <dbReference type="NCBI Taxonomy" id="321614"/>
    <lineage>
        <taxon>Eukaryota</taxon>
        <taxon>Fungi</taxon>
        <taxon>Dikarya</taxon>
        <taxon>Ascomycota</taxon>
        <taxon>Pezizomycotina</taxon>
        <taxon>Dothideomycetes</taxon>
        <taxon>Pleosporomycetidae</taxon>
        <taxon>Pleosporales</taxon>
        <taxon>Pleosporineae</taxon>
        <taxon>Phaeosphaeriaceae</taxon>
        <taxon>Parastagonospora</taxon>
    </lineage>
</organism>
<protein>
    <submittedName>
        <fullName evidence="1">Uncharacterized protein</fullName>
    </submittedName>
</protein>
<reference evidence="2" key="1">
    <citation type="journal article" date="2007" name="Plant Cell">
        <title>Dothideomycete-plant interactions illuminated by genome sequencing and EST analysis of the wheat pathogen Stagonospora nodorum.</title>
        <authorList>
            <person name="Hane J.K."/>
            <person name="Lowe R.G."/>
            <person name="Solomon P.S."/>
            <person name="Tan K.C."/>
            <person name="Schoch C.L."/>
            <person name="Spatafora J.W."/>
            <person name="Crous P.W."/>
            <person name="Kodira C."/>
            <person name="Birren B.W."/>
            <person name="Galagan J.E."/>
            <person name="Torriani S.F."/>
            <person name="McDonald B.A."/>
            <person name="Oliver R.P."/>
        </authorList>
    </citation>
    <scope>NUCLEOTIDE SEQUENCE [LARGE SCALE GENOMIC DNA]</scope>
    <source>
        <strain evidence="2">SN15 / ATCC MYA-4574 / FGSC 10173</strain>
    </source>
</reference>
<dbReference type="GeneID" id="5977194"/>
<dbReference type="RefSeq" id="XP_001800288.1">
    <property type="nucleotide sequence ID" value="XM_001800236.1"/>
</dbReference>
<proteinExistence type="predicted"/>
<evidence type="ECO:0000313" key="1">
    <source>
        <dbReference type="EMBL" id="EAT82339.1"/>
    </source>
</evidence>
<dbReference type="EMBL" id="CH445340">
    <property type="protein sequence ID" value="EAT82339.1"/>
    <property type="molecule type" value="Genomic_DNA"/>
</dbReference>
<dbReference type="Proteomes" id="UP000001055">
    <property type="component" value="Unassembled WGS sequence"/>
</dbReference>
<dbReference type="InParanoid" id="Q0UE10"/>
<sequence>MSSDVMQQPMPIRCHHPGWDICTPGLLSSLEHCCPSPMHHDRRRYNGPPRSPYSKIAAAHVLHRSSSAWGIFTSSIWVPPGFQP</sequence>
<accession>Q0UE10</accession>
<name>Q0UE10_PHANO</name>
<dbReference type="HOGENOM" id="CLU_2528222_0_0_1"/>
<dbReference type="AlphaFoldDB" id="Q0UE10"/>
<dbReference type="KEGG" id="pno:SNOG_10004"/>
<gene>
    <name evidence="1" type="ORF">SNOG_10004</name>
</gene>
<evidence type="ECO:0000313" key="2">
    <source>
        <dbReference type="Proteomes" id="UP000001055"/>
    </source>
</evidence>